<dbReference type="RefSeq" id="WP_094201545.1">
    <property type="nucleotide sequence ID" value="NZ_NBIM01000006.1"/>
</dbReference>
<dbReference type="InterPro" id="IPR050153">
    <property type="entry name" value="Metal_Ion_Import_ABC"/>
</dbReference>
<dbReference type="EMBL" id="NBIM01000006">
    <property type="protein sequence ID" value="OXY80955.1"/>
    <property type="molecule type" value="Genomic_DNA"/>
</dbReference>
<evidence type="ECO:0000259" key="4">
    <source>
        <dbReference type="PROSITE" id="PS50893"/>
    </source>
</evidence>
<evidence type="ECO:0000256" key="2">
    <source>
        <dbReference type="ARBA" id="ARBA00022741"/>
    </source>
</evidence>
<evidence type="ECO:0000313" key="6">
    <source>
        <dbReference type="Proteomes" id="UP000242757"/>
    </source>
</evidence>
<keyword evidence="1" id="KW-0813">Transport</keyword>
<dbReference type="SMART" id="SM00382">
    <property type="entry name" value="AAA"/>
    <property type="match status" value="1"/>
</dbReference>
<proteinExistence type="predicted"/>
<dbReference type="SUPFAM" id="SSF52540">
    <property type="entry name" value="P-loop containing nucleoside triphosphate hydrolases"/>
    <property type="match status" value="1"/>
</dbReference>
<dbReference type="Pfam" id="PF00005">
    <property type="entry name" value="ABC_tran"/>
    <property type="match status" value="1"/>
</dbReference>
<dbReference type="PANTHER" id="PTHR42734:SF7">
    <property type="entry name" value="ATP-BINDING COMPONENT OF ABC TRANSPORTER-RELATED"/>
    <property type="match status" value="1"/>
</dbReference>
<evidence type="ECO:0000256" key="3">
    <source>
        <dbReference type="ARBA" id="ARBA00022840"/>
    </source>
</evidence>
<dbReference type="PANTHER" id="PTHR42734">
    <property type="entry name" value="METAL TRANSPORT SYSTEM ATP-BINDING PROTEIN TM_0124-RELATED"/>
    <property type="match status" value="1"/>
</dbReference>
<dbReference type="OrthoDB" id="9780942at2"/>
<feature type="domain" description="ABC transporter" evidence="4">
    <location>
        <begin position="5"/>
        <end position="231"/>
    </location>
</feature>
<sequence length="231" mass="25710">MGPGITLERLALSLNRVQILAPVSGHMAAGRLHAIIGPNGAGKSSLMKCLLGLQPHQGEIIRHWPGRPGRLAYVPQLARFEPSLPITIEEFMLTTLSRRPLFGRSRRRCRARIEALLTRVGLEHKLHLRLGQLSGGERQRLLFAQGLERDSRLWFLDEPMTGLDSEAEGLINREIQALKAAGATLLVIHHDMDWVRRFADEVWLIDGGLRAHGSPLQVLPQYAQPGLEDCA</sequence>
<name>A0A233RC44_9GAMM</name>
<evidence type="ECO:0000256" key="1">
    <source>
        <dbReference type="ARBA" id="ARBA00022448"/>
    </source>
</evidence>
<reference evidence="5 6" key="1">
    <citation type="submission" date="2017-08" db="EMBL/GenBank/DDBJ databases">
        <title>A Genome Sequence of Oceanimonas doudoroffii ATCC 27123T.</title>
        <authorList>
            <person name="Brennan M.A."/>
            <person name="Maclea K.S."/>
            <person name="Mcclelland W.D."/>
            <person name="Trachtenberg A.M."/>
        </authorList>
    </citation>
    <scope>NUCLEOTIDE SEQUENCE [LARGE SCALE GENOMIC DNA]</scope>
    <source>
        <strain evidence="5 6">ATCC 27123</strain>
    </source>
</reference>
<dbReference type="GO" id="GO:0016887">
    <property type="term" value="F:ATP hydrolysis activity"/>
    <property type="evidence" value="ECO:0007669"/>
    <property type="project" value="InterPro"/>
</dbReference>
<dbReference type="Gene3D" id="3.40.50.300">
    <property type="entry name" value="P-loop containing nucleotide triphosphate hydrolases"/>
    <property type="match status" value="1"/>
</dbReference>
<organism evidence="5 6">
    <name type="scientific">Oceanimonas doudoroffii</name>
    <dbReference type="NCBI Taxonomy" id="84158"/>
    <lineage>
        <taxon>Bacteria</taxon>
        <taxon>Pseudomonadati</taxon>
        <taxon>Pseudomonadota</taxon>
        <taxon>Gammaproteobacteria</taxon>
        <taxon>Aeromonadales</taxon>
        <taxon>Aeromonadaceae</taxon>
        <taxon>Oceanimonas</taxon>
    </lineage>
</organism>
<dbReference type="GO" id="GO:0005524">
    <property type="term" value="F:ATP binding"/>
    <property type="evidence" value="ECO:0007669"/>
    <property type="project" value="UniProtKB-KW"/>
</dbReference>
<comment type="caution">
    <text evidence="5">The sequence shown here is derived from an EMBL/GenBank/DDBJ whole genome shotgun (WGS) entry which is preliminary data.</text>
</comment>
<protein>
    <recommendedName>
        <fullName evidence="4">ABC transporter domain-containing protein</fullName>
    </recommendedName>
</protein>
<gene>
    <name evidence="5" type="ORF">B6S08_14600</name>
</gene>
<keyword evidence="3" id="KW-0067">ATP-binding</keyword>
<keyword evidence="6" id="KW-1185">Reference proteome</keyword>
<dbReference type="PROSITE" id="PS50893">
    <property type="entry name" value="ABC_TRANSPORTER_2"/>
    <property type="match status" value="1"/>
</dbReference>
<evidence type="ECO:0000313" key="5">
    <source>
        <dbReference type="EMBL" id="OXY80955.1"/>
    </source>
</evidence>
<dbReference type="Proteomes" id="UP000242757">
    <property type="component" value="Unassembled WGS sequence"/>
</dbReference>
<accession>A0A233RC44</accession>
<keyword evidence="2" id="KW-0547">Nucleotide-binding</keyword>
<dbReference type="InterPro" id="IPR003439">
    <property type="entry name" value="ABC_transporter-like_ATP-bd"/>
</dbReference>
<dbReference type="InterPro" id="IPR027417">
    <property type="entry name" value="P-loop_NTPase"/>
</dbReference>
<dbReference type="PROSITE" id="PS00211">
    <property type="entry name" value="ABC_TRANSPORTER_1"/>
    <property type="match status" value="1"/>
</dbReference>
<dbReference type="InterPro" id="IPR003593">
    <property type="entry name" value="AAA+_ATPase"/>
</dbReference>
<dbReference type="AlphaFoldDB" id="A0A233RC44"/>
<dbReference type="InterPro" id="IPR017871">
    <property type="entry name" value="ABC_transporter-like_CS"/>
</dbReference>